<feature type="region of interest" description="Disordered" evidence="1">
    <location>
        <begin position="1"/>
        <end position="23"/>
    </location>
</feature>
<reference evidence="2 3" key="1">
    <citation type="submission" date="2013-09" db="EMBL/GenBank/DDBJ databases">
        <title>Corchorus capsularis genome sequencing.</title>
        <authorList>
            <person name="Alam M."/>
            <person name="Haque M.S."/>
            <person name="Islam M.S."/>
            <person name="Emdad E.M."/>
            <person name="Islam M.M."/>
            <person name="Ahmed B."/>
            <person name="Halim A."/>
            <person name="Hossen Q.M.M."/>
            <person name="Hossain M.Z."/>
            <person name="Ahmed R."/>
            <person name="Khan M.M."/>
            <person name="Islam R."/>
            <person name="Rashid M.M."/>
            <person name="Khan S.A."/>
            <person name="Rahman M.S."/>
            <person name="Alam M."/>
        </authorList>
    </citation>
    <scope>NUCLEOTIDE SEQUENCE [LARGE SCALE GENOMIC DNA]</scope>
    <source>
        <strain evidence="3">cv. CVL-1</strain>
        <tissue evidence="2">Whole seedling</tissue>
    </source>
</reference>
<dbReference type="AlphaFoldDB" id="A0A1R3HKU8"/>
<proteinExistence type="predicted"/>
<feature type="compositionally biased region" description="Basic and acidic residues" evidence="1">
    <location>
        <begin position="79"/>
        <end position="92"/>
    </location>
</feature>
<protein>
    <submittedName>
        <fullName evidence="2">Uncharacterized protein</fullName>
    </submittedName>
</protein>
<organism evidence="2 3">
    <name type="scientific">Corchorus capsularis</name>
    <name type="common">Jute</name>
    <dbReference type="NCBI Taxonomy" id="210143"/>
    <lineage>
        <taxon>Eukaryota</taxon>
        <taxon>Viridiplantae</taxon>
        <taxon>Streptophyta</taxon>
        <taxon>Embryophyta</taxon>
        <taxon>Tracheophyta</taxon>
        <taxon>Spermatophyta</taxon>
        <taxon>Magnoliopsida</taxon>
        <taxon>eudicotyledons</taxon>
        <taxon>Gunneridae</taxon>
        <taxon>Pentapetalae</taxon>
        <taxon>rosids</taxon>
        <taxon>malvids</taxon>
        <taxon>Malvales</taxon>
        <taxon>Malvaceae</taxon>
        <taxon>Grewioideae</taxon>
        <taxon>Apeibeae</taxon>
        <taxon>Corchorus</taxon>
    </lineage>
</organism>
<feature type="compositionally biased region" description="Basic and acidic residues" evidence="1">
    <location>
        <begin position="103"/>
        <end position="112"/>
    </location>
</feature>
<evidence type="ECO:0000313" key="3">
    <source>
        <dbReference type="Proteomes" id="UP000188268"/>
    </source>
</evidence>
<feature type="region of interest" description="Disordered" evidence="1">
    <location>
        <begin position="79"/>
        <end position="112"/>
    </location>
</feature>
<accession>A0A1R3HKU8</accession>
<comment type="caution">
    <text evidence="2">The sequence shown here is derived from an EMBL/GenBank/DDBJ whole genome shotgun (WGS) entry which is preliminary data.</text>
</comment>
<evidence type="ECO:0000313" key="2">
    <source>
        <dbReference type="EMBL" id="OMO70986.1"/>
    </source>
</evidence>
<gene>
    <name evidence="2" type="ORF">CCACVL1_18529</name>
</gene>
<evidence type="ECO:0000256" key="1">
    <source>
        <dbReference type="SAM" id="MobiDB-lite"/>
    </source>
</evidence>
<sequence>MGAVQQPCPQPPTLISALTSPSSPLETQFDSLTDLISDSGCLLSESKKMMKVEEVQLIGSSPGVSEVVAWDEGGDGAEIYKDVNRGEGRGGREAIGGGSNRGKQGDERWWQV</sequence>
<keyword evidence="3" id="KW-1185">Reference proteome</keyword>
<name>A0A1R3HKU8_COCAP</name>
<dbReference type="Gramene" id="OMO70986">
    <property type="protein sequence ID" value="OMO70986"/>
    <property type="gene ID" value="CCACVL1_18529"/>
</dbReference>
<dbReference type="EMBL" id="AWWV01011737">
    <property type="protein sequence ID" value="OMO70986.1"/>
    <property type="molecule type" value="Genomic_DNA"/>
</dbReference>
<dbReference type="Proteomes" id="UP000188268">
    <property type="component" value="Unassembled WGS sequence"/>
</dbReference>